<sequence length="165" mass="18684">MSLILILILILITIMVCMSMVALCPGNFGWNIIGRWMRARVVAPINPQRGCENIPRYTELSHMAIDDFNSQNNKRYEFVKNLTVTTSLAAGFWCRITFQDRDADANAAASDAVKTFQTLAWWGLMETKKLYFAGLRNNPVVKVNLFLCIFSLVTYIAFICNMLSG</sequence>
<dbReference type="PaxDb" id="4097-A0A1S4B2Y9"/>
<keyword evidence="1" id="KW-0472">Membrane</keyword>
<protein>
    <submittedName>
        <fullName evidence="2">Uncharacterized protein isoform X1</fullName>
    </submittedName>
</protein>
<feature type="transmembrane region" description="Helical" evidence="1">
    <location>
        <begin position="6"/>
        <end position="30"/>
    </location>
</feature>
<evidence type="ECO:0000256" key="1">
    <source>
        <dbReference type="SAM" id="Phobius"/>
    </source>
</evidence>
<proteinExistence type="predicted"/>
<dbReference type="InterPro" id="IPR046350">
    <property type="entry name" value="Cystatin_sf"/>
</dbReference>
<dbReference type="PANTHER" id="PTHR31260">
    <property type="entry name" value="CYSTATIN/MONELLIN SUPERFAMILY PROTEIN"/>
    <property type="match status" value="1"/>
</dbReference>
<dbReference type="KEGG" id="nta:107804002"/>
<dbReference type="OrthoDB" id="1625419at2759"/>
<keyword evidence="1" id="KW-1133">Transmembrane helix</keyword>
<evidence type="ECO:0000313" key="2">
    <source>
        <dbReference type="RefSeq" id="XP_016483292.1"/>
    </source>
</evidence>
<reference evidence="2" key="1">
    <citation type="submission" date="2025-08" db="UniProtKB">
        <authorList>
            <consortium name="RefSeq"/>
        </authorList>
    </citation>
    <scope>IDENTIFICATION</scope>
</reference>
<gene>
    <name evidence="2" type="primary">LOC107804002</name>
</gene>
<dbReference type="RefSeq" id="XP_016483292.1">
    <property type="nucleotide sequence ID" value="XM_016627806.1"/>
</dbReference>
<feature type="transmembrane region" description="Helical" evidence="1">
    <location>
        <begin position="145"/>
        <end position="164"/>
    </location>
</feature>
<organism evidence="2">
    <name type="scientific">Nicotiana tabacum</name>
    <name type="common">Common tobacco</name>
    <dbReference type="NCBI Taxonomy" id="4097"/>
    <lineage>
        <taxon>Eukaryota</taxon>
        <taxon>Viridiplantae</taxon>
        <taxon>Streptophyta</taxon>
        <taxon>Embryophyta</taxon>
        <taxon>Tracheophyta</taxon>
        <taxon>Spermatophyta</taxon>
        <taxon>Magnoliopsida</taxon>
        <taxon>eudicotyledons</taxon>
        <taxon>Gunneridae</taxon>
        <taxon>Pentapetalae</taxon>
        <taxon>asterids</taxon>
        <taxon>lamiids</taxon>
        <taxon>Solanales</taxon>
        <taxon>Solanaceae</taxon>
        <taxon>Nicotianoideae</taxon>
        <taxon>Nicotianeae</taxon>
        <taxon>Nicotiana</taxon>
    </lineage>
</organism>
<dbReference type="InterPro" id="IPR006462">
    <property type="entry name" value="MS5"/>
</dbReference>
<dbReference type="AlphaFoldDB" id="A0A1S4B2Y9"/>
<dbReference type="SUPFAM" id="SSF54403">
    <property type="entry name" value="Cystatin/monellin"/>
    <property type="match status" value="1"/>
</dbReference>
<name>A0A1S4B2Y9_TOBAC</name>
<keyword evidence="1" id="KW-0812">Transmembrane</keyword>
<dbReference type="Gene3D" id="3.10.450.10">
    <property type="match status" value="1"/>
</dbReference>
<dbReference type="PANTHER" id="PTHR31260:SF61">
    <property type="entry name" value="MULTICYSTATIN-LIKE ISOFORM X1"/>
    <property type="match status" value="1"/>
</dbReference>
<accession>A0A1S4B2Y9</accession>